<comment type="caution">
    <text evidence="13">The sequence shown here is derived from an EMBL/GenBank/DDBJ whole genome shotgun (WGS) entry which is preliminary data.</text>
</comment>
<dbReference type="Gene3D" id="3.40.1110.10">
    <property type="entry name" value="Calcium-transporting ATPase, cytoplasmic domain N"/>
    <property type="match status" value="1"/>
</dbReference>
<dbReference type="InterPro" id="IPR008250">
    <property type="entry name" value="ATPase_P-typ_transduc_dom_A_sf"/>
</dbReference>
<feature type="transmembrane region" description="Helical" evidence="11">
    <location>
        <begin position="811"/>
        <end position="830"/>
    </location>
</feature>
<feature type="transmembrane region" description="Helical" evidence="11">
    <location>
        <begin position="763"/>
        <end position="791"/>
    </location>
</feature>
<proteinExistence type="inferred from homology"/>
<feature type="transmembrane region" description="Helical" evidence="11">
    <location>
        <begin position="851"/>
        <end position="872"/>
    </location>
</feature>
<evidence type="ECO:0000256" key="1">
    <source>
        <dbReference type="ARBA" id="ARBA00004651"/>
    </source>
</evidence>
<dbReference type="PRINTS" id="PR00119">
    <property type="entry name" value="CATATPASE"/>
</dbReference>
<keyword evidence="5" id="KW-0547">Nucleotide-binding</keyword>
<dbReference type="InterPro" id="IPR023299">
    <property type="entry name" value="ATPase_P-typ_cyto_dom_N"/>
</dbReference>
<dbReference type="InterPro" id="IPR023214">
    <property type="entry name" value="HAD_sf"/>
</dbReference>
<dbReference type="InterPro" id="IPR036412">
    <property type="entry name" value="HAD-like_sf"/>
</dbReference>
<dbReference type="InterPro" id="IPR001757">
    <property type="entry name" value="P_typ_ATPase"/>
</dbReference>
<organism evidence="13 14">
    <name type="scientific">Terrabacter lapilli</name>
    <dbReference type="NCBI Taxonomy" id="436231"/>
    <lineage>
        <taxon>Bacteria</taxon>
        <taxon>Bacillati</taxon>
        <taxon>Actinomycetota</taxon>
        <taxon>Actinomycetes</taxon>
        <taxon>Micrococcales</taxon>
        <taxon>Intrasporangiaceae</taxon>
        <taxon>Terrabacter</taxon>
    </lineage>
</organism>
<dbReference type="PROSITE" id="PS00154">
    <property type="entry name" value="ATPASE_E1_E2"/>
    <property type="match status" value="1"/>
</dbReference>
<reference evidence="13 14" key="1">
    <citation type="journal article" date="2019" name="Int. J. Syst. Evol. Microbiol.">
        <title>The Global Catalogue of Microorganisms (GCM) 10K type strain sequencing project: providing services to taxonomists for standard genome sequencing and annotation.</title>
        <authorList>
            <consortium name="The Broad Institute Genomics Platform"/>
            <consortium name="The Broad Institute Genome Sequencing Center for Infectious Disease"/>
            <person name="Wu L."/>
            <person name="Ma J."/>
        </authorList>
    </citation>
    <scope>NUCLEOTIDE SEQUENCE [LARGE SCALE GENOMIC DNA]</scope>
    <source>
        <strain evidence="13 14">JCM 15628</strain>
    </source>
</reference>
<dbReference type="NCBIfam" id="TIGR01494">
    <property type="entry name" value="ATPase_P-type"/>
    <property type="match status" value="2"/>
</dbReference>
<evidence type="ECO:0000256" key="8">
    <source>
        <dbReference type="ARBA" id="ARBA00022989"/>
    </source>
</evidence>
<keyword evidence="7" id="KW-1278">Translocase</keyword>
<dbReference type="Pfam" id="PF00690">
    <property type="entry name" value="Cation_ATPase_N"/>
    <property type="match status" value="1"/>
</dbReference>
<evidence type="ECO:0000256" key="5">
    <source>
        <dbReference type="ARBA" id="ARBA00022741"/>
    </source>
</evidence>
<dbReference type="InterPro" id="IPR004014">
    <property type="entry name" value="ATPase_P-typ_cation-transptr_N"/>
</dbReference>
<feature type="transmembrane region" description="Helical" evidence="11">
    <location>
        <begin position="300"/>
        <end position="317"/>
    </location>
</feature>
<dbReference type="SFLD" id="SFLDS00003">
    <property type="entry name" value="Haloacid_Dehalogenase"/>
    <property type="match status" value="1"/>
</dbReference>
<dbReference type="InterPro" id="IPR018303">
    <property type="entry name" value="ATPase_P-typ_P_site"/>
</dbReference>
<dbReference type="Gene3D" id="1.20.1110.10">
    <property type="entry name" value="Calcium-transporting ATPase, transmembrane domain"/>
    <property type="match status" value="1"/>
</dbReference>
<dbReference type="Gene3D" id="3.40.50.1000">
    <property type="entry name" value="HAD superfamily/HAD-like"/>
    <property type="match status" value="1"/>
</dbReference>
<evidence type="ECO:0000256" key="7">
    <source>
        <dbReference type="ARBA" id="ARBA00022967"/>
    </source>
</evidence>
<keyword evidence="8 11" id="KW-1133">Transmembrane helix</keyword>
<dbReference type="Gene3D" id="2.70.150.10">
    <property type="entry name" value="Calcium-transporting ATPase, cytoplasmic transduction domain A"/>
    <property type="match status" value="1"/>
</dbReference>
<dbReference type="PANTHER" id="PTHR43294:SF21">
    <property type="entry name" value="CATION TRANSPORTING ATPASE"/>
    <property type="match status" value="1"/>
</dbReference>
<keyword evidence="4 11" id="KW-0812">Transmembrane</keyword>
<dbReference type="SUPFAM" id="SSF81665">
    <property type="entry name" value="Calcium ATPase, transmembrane domain M"/>
    <property type="match status" value="1"/>
</dbReference>
<name>A0ABN2RNT4_9MICO</name>
<dbReference type="Pfam" id="PF00122">
    <property type="entry name" value="E1-E2_ATPase"/>
    <property type="match status" value="1"/>
</dbReference>
<evidence type="ECO:0000256" key="2">
    <source>
        <dbReference type="ARBA" id="ARBA00005675"/>
    </source>
</evidence>
<evidence type="ECO:0000313" key="14">
    <source>
        <dbReference type="Proteomes" id="UP001500013"/>
    </source>
</evidence>
<evidence type="ECO:0000256" key="3">
    <source>
        <dbReference type="ARBA" id="ARBA00022475"/>
    </source>
</evidence>
<dbReference type="SUPFAM" id="SSF56784">
    <property type="entry name" value="HAD-like"/>
    <property type="match status" value="1"/>
</dbReference>
<accession>A0ABN2RNT4</accession>
<evidence type="ECO:0000256" key="11">
    <source>
        <dbReference type="SAM" id="Phobius"/>
    </source>
</evidence>
<dbReference type="RefSeq" id="WP_344059034.1">
    <property type="nucleotide sequence ID" value="NZ_BAAAPU010000003.1"/>
</dbReference>
<dbReference type="Pfam" id="PF00689">
    <property type="entry name" value="Cation_ATPase_C"/>
    <property type="match status" value="1"/>
</dbReference>
<comment type="catalytic activity">
    <reaction evidence="10">
        <text>ATP + H2O = ADP + phosphate + H(+)</text>
        <dbReference type="Rhea" id="RHEA:13065"/>
        <dbReference type="ChEBI" id="CHEBI:15377"/>
        <dbReference type="ChEBI" id="CHEBI:15378"/>
        <dbReference type="ChEBI" id="CHEBI:30616"/>
        <dbReference type="ChEBI" id="CHEBI:43474"/>
        <dbReference type="ChEBI" id="CHEBI:456216"/>
    </reaction>
</comment>
<dbReference type="InterPro" id="IPR050510">
    <property type="entry name" value="Cation_transp_ATPase_P-type"/>
</dbReference>
<sequence length="932" mass="99611">MSQPVAGSAESGWDSVSAVNPQESIDRLLRDLRTRRTGLTDREAARRLVVFGPNELTRRGGRTWPRDLVRQLVHPLALLLWVAALLAQVSGAGALAVAIVVVILLNALFAFAQERHAEQAVEALAAYLPVTVRVVRDGIPRPVEARELVPGDVIVIEEGERISADARLLTGAVEVDLSTLTGESLPLLREAEPFDTRGPVLEARDLVFSGTSCTEGEATAVVFNTGMHTELGRIAALSQRVGHEDSPLEKQVKHVARLIALVAVGMGVAFIPIGTLAAGLSLGDAVNFAIGLLVANVPEGLLPTITLALAVAVRILARRGVLVKRISAVETLGSTSVICTDKTGTLTLNRMRVTRVWTLPQVLDLTGPPPEVDAPSATARLVRAVVACNNAELDLVPPSDERGDPTELALLHLAVALGLPHSRSGTERAAQFHFDPELRRMSTVDRGPDGVRVHAKGAPEEVLRLCGRVAGPDGDRALRVEERDAVGQVVTRWARDGLRLLAVAERHIDESELPGLTRERAERDLTLLGVVGMTDPPRPEVAGAVARCHSAGIRLLVVTGDHGLTARGIAEEVGIGRDGLRVVTGAELDDLPEAELDELLATGEELIFARSSPEDKMRIADALQDQGHVVAMTGDGVNDAPALRRADIGVAMGRSGTDVAREAATMVLTDDNFASIVAAVEAGRRVYDNVRKFIVYIFAHATPEVVPFLAYALSGGRIPLPLTVMQILAIDLGTETLPALALGRERAEPGLMSRPPRERTQNVIDAPMLARAWGLLGGISAVLVMAVFLVTLVQGGWQLGDDVDSGPLHHVWQQATTMSFLGIVACQIGTAVAARTQHASLRQVGVFSNRLLLWGFAYEVVFAAALVTVPPLQEVFGTATPEAWQVLLIVPFPVLVWGADELWRWTVRRRAARVLAGHPETEAARAAAAPRP</sequence>
<dbReference type="EMBL" id="BAAAPU010000003">
    <property type="protein sequence ID" value="GAA1971969.1"/>
    <property type="molecule type" value="Genomic_DNA"/>
</dbReference>
<dbReference type="Pfam" id="PF13246">
    <property type="entry name" value="Cation_ATPase"/>
    <property type="match status" value="1"/>
</dbReference>
<evidence type="ECO:0000256" key="6">
    <source>
        <dbReference type="ARBA" id="ARBA00022840"/>
    </source>
</evidence>
<keyword evidence="3" id="KW-1003">Cell membrane</keyword>
<keyword evidence="14" id="KW-1185">Reference proteome</keyword>
<dbReference type="PRINTS" id="PR00120">
    <property type="entry name" value="HATPASE"/>
</dbReference>
<dbReference type="PANTHER" id="PTHR43294">
    <property type="entry name" value="SODIUM/POTASSIUM-TRANSPORTING ATPASE SUBUNIT ALPHA"/>
    <property type="match status" value="1"/>
</dbReference>
<dbReference type="InterPro" id="IPR023298">
    <property type="entry name" value="ATPase_P-typ_TM_dom_sf"/>
</dbReference>
<feature type="transmembrane region" description="Helical" evidence="11">
    <location>
        <begin position="93"/>
        <end position="112"/>
    </location>
</feature>
<evidence type="ECO:0000256" key="4">
    <source>
        <dbReference type="ARBA" id="ARBA00022692"/>
    </source>
</evidence>
<dbReference type="SUPFAM" id="SSF81653">
    <property type="entry name" value="Calcium ATPase, transduction domain A"/>
    <property type="match status" value="1"/>
</dbReference>
<evidence type="ECO:0000256" key="10">
    <source>
        <dbReference type="ARBA" id="ARBA00049360"/>
    </source>
</evidence>
<dbReference type="SMART" id="SM00831">
    <property type="entry name" value="Cation_ATPase_N"/>
    <property type="match status" value="1"/>
</dbReference>
<feature type="transmembrane region" description="Helical" evidence="11">
    <location>
        <begin position="258"/>
        <end position="280"/>
    </location>
</feature>
<comment type="subcellular location">
    <subcellularLocation>
        <location evidence="1">Cell membrane</location>
        <topology evidence="1">Multi-pass membrane protein</topology>
    </subcellularLocation>
</comment>
<feature type="transmembrane region" description="Helical" evidence="11">
    <location>
        <begin position="884"/>
        <end position="903"/>
    </location>
</feature>
<keyword evidence="6" id="KW-0067">ATP-binding</keyword>
<keyword evidence="9 11" id="KW-0472">Membrane</keyword>
<feature type="transmembrane region" description="Helical" evidence="11">
    <location>
        <begin position="68"/>
        <end position="87"/>
    </location>
</feature>
<dbReference type="Proteomes" id="UP001500013">
    <property type="component" value="Unassembled WGS sequence"/>
</dbReference>
<dbReference type="SFLD" id="SFLDG00002">
    <property type="entry name" value="C1.7:_P-type_atpase_like"/>
    <property type="match status" value="1"/>
</dbReference>
<evidence type="ECO:0000259" key="12">
    <source>
        <dbReference type="SMART" id="SM00831"/>
    </source>
</evidence>
<gene>
    <name evidence="13" type="ORF">GCM10009817_10090</name>
</gene>
<protein>
    <submittedName>
        <fullName evidence="13">Cation-transporting P-type ATPase</fullName>
    </submittedName>
</protein>
<dbReference type="SUPFAM" id="SSF81660">
    <property type="entry name" value="Metal cation-transporting ATPase, ATP-binding domain N"/>
    <property type="match status" value="1"/>
</dbReference>
<dbReference type="SFLD" id="SFLDF00027">
    <property type="entry name" value="p-type_atpase"/>
    <property type="match status" value="1"/>
</dbReference>
<evidence type="ECO:0000256" key="9">
    <source>
        <dbReference type="ARBA" id="ARBA00023136"/>
    </source>
</evidence>
<evidence type="ECO:0000313" key="13">
    <source>
        <dbReference type="EMBL" id="GAA1971969.1"/>
    </source>
</evidence>
<feature type="domain" description="Cation-transporting P-type ATPase N-terminal" evidence="12">
    <location>
        <begin position="19"/>
        <end position="92"/>
    </location>
</feature>
<dbReference type="InterPro" id="IPR044492">
    <property type="entry name" value="P_typ_ATPase_HD_dom"/>
</dbReference>
<comment type="similarity">
    <text evidence="2">Belongs to the cation transport ATPase (P-type) (TC 3.A.3) family. Type IIA subfamily.</text>
</comment>
<dbReference type="InterPro" id="IPR006068">
    <property type="entry name" value="ATPase_P-typ_cation-transptr_C"/>
</dbReference>
<dbReference type="InterPro" id="IPR059000">
    <property type="entry name" value="ATPase_P-type_domA"/>
</dbReference>